<dbReference type="InterPro" id="IPR000620">
    <property type="entry name" value="EamA_dom"/>
</dbReference>
<name>A0A0G0BV02_9BACT</name>
<keyword evidence="1" id="KW-1133">Transmembrane helix</keyword>
<dbReference type="Pfam" id="PF00892">
    <property type="entry name" value="EamA"/>
    <property type="match status" value="1"/>
</dbReference>
<feature type="transmembrane region" description="Helical" evidence="1">
    <location>
        <begin position="54"/>
        <end position="77"/>
    </location>
</feature>
<dbReference type="AlphaFoldDB" id="A0A0G0BV02"/>
<evidence type="ECO:0000313" key="3">
    <source>
        <dbReference type="EMBL" id="KKP67606.1"/>
    </source>
</evidence>
<evidence type="ECO:0000313" key="4">
    <source>
        <dbReference type="Proteomes" id="UP000034127"/>
    </source>
</evidence>
<reference evidence="3 4" key="1">
    <citation type="journal article" date="2015" name="Nature">
        <title>rRNA introns, odd ribosomes, and small enigmatic genomes across a large radiation of phyla.</title>
        <authorList>
            <person name="Brown C.T."/>
            <person name="Hug L.A."/>
            <person name="Thomas B.C."/>
            <person name="Sharon I."/>
            <person name="Castelle C.J."/>
            <person name="Singh A."/>
            <person name="Wilkins M.J."/>
            <person name="Williams K.H."/>
            <person name="Banfield J.F."/>
        </authorList>
    </citation>
    <scope>NUCLEOTIDE SEQUENCE [LARGE SCALE GENOMIC DNA]</scope>
</reference>
<feature type="transmembrane region" description="Helical" evidence="1">
    <location>
        <begin position="111"/>
        <end position="129"/>
    </location>
</feature>
<keyword evidence="1" id="KW-0472">Membrane</keyword>
<dbReference type="EMBL" id="LBPX01000011">
    <property type="protein sequence ID" value="KKP67606.1"/>
    <property type="molecule type" value="Genomic_DNA"/>
</dbReference>
<protein>
    <recommendedName>
        <fullName evidence="2">EamA domain-containing protein</fullName>
    </recommendedName>
</protein>
<feature type="transmembrane region" description="Helical" evidence="1">
    <location>
        <begin position="83"/>
        <end position="104"/>
    </location>
</feature>
<comment type="caution">
    <text evidence="3">The sequence shown here is derived from an EMBL/GenBank/DDBJ whole genome shotgun (WGS) entry which is preliminary data.</text>
</comment>
<feature type="transmembrane region" description="Helical" evidence="1">
    <location>
        <begin position="233"/>
        <end position="254"/>
    </location>
</feature>
<evidence type="ECO:0000259" key="2">
    <source>
        <dbReference type="Pfam" id="PF00892"/>
    </source>
</evidence>
<organism evidence="3 4">
    <name type="scientific">Candidatus Roizmanbacteria bacterium GW2011_GWC2_35_12</name>
    <dbReference type="NCBI Taxonomy" id="1618485"/>
    <lineage>
        <taxon>Bacteria</taxon>
        <taxon>Candidatus Roizmaniibacteriota</taxon>
    </lineage>
</organism>
<proteinExistence type="predicted"/>
<keyword evidence="1" id="KW-0812">Transmembrane</keyword>
<accession>A0A0G0BV02</accession>
<sequence>MFFSSIVYYLIIKKAQINKIDNRLYMVVNFSIPAFLFLFFNIKKGLDIFIHPLSIFYIFIASFIFSYIGSVISYIAINKAPNAGYSLVIQKSYAIFTSIAAIYLFQSSLPLIKFMAILLIVVSTGAISITRGKKLNFKNYLWVIYSVISFFCFGGISLFNKYMVTKGIPPTVVLFWTMVFVSSISIINLIKNGINIAFHPTLGNWLTLFGIGFSVTFFYYFKIISEVTAPNIGFVNAINTASNAFYTVLVAFIFKDHLSWKKFMAVLGVTFGLILLVV</sequence>
<dbReference type="GO" id="GO:0016020">
    <property type="term" value="C:membrane"/>
    <property type="evidence" value="ECO:0007669"/>
    <property type="project" value="InterPro"/>
</dbReference>
<feature type="transmembrane region" description="Helical" evidence="1">
    <location>
        <begin position="141"/>
        <end position="159"/>
    </location>
</feature>
<feature type="transmembrane region" description="Helical" evidence="1">
    <location>
        <begin position="202"/>
        <end position="221"/>
    </location>
</feature>
<feature type="domain" description="EamA" evidence="2">
    <location>
        <begin position="141"/>
        <end position="277"/>
    </location>
</feature>
<gene>
    <name evidence="3" type="ORF">UR63_C0011G0009</name>
</gene>
<feature type="transmembrane region" description="Helical" evidence="1">
    <location>
        <begin position="171"/>
        <end position="190"/>
    </location>
</feature>
<feature type="transmembrane region" description="Helical" evidence="1">
    <location>
        <begin position="24"/>
        <end position="42"/>
    </location>
</feature>
<evidence type="ECO:0000256" key="1">
    <source>
        <dbReference type="SAM" id="Phobius"/>
    </source>
</evidence>
<dbReference type="Proteomes" id="UP000034127">
    <property type="component" value="Unassembled WGS sequence"/>
</dbReference>